<sequence>MKHLILTGACYVDTILNVPYFPGEDDKLRATAIQVRRGGNCPNSIEVLQQLLSQHQRDETSNNAGPRTHLIAVLPACEASATTMIAESFGPPADVPAPNLDLCLYRSGHSTPASSYIIRSAATSSRTIVNYYGLPEMEAEEFQEAAGRFFTKYQSSEEDSSLWHFEGRIPETTLACIKYLRSERKSSTGSGKDITVSVEVEKPGREGLRELAAVANVVFFSKTWAENEGYDSAEACICGEGANLPDAALLFCTWGAQGAAALSPSSGAFVVSCEALKVPAENIVEYAPNR</sequence>
<dbReference type="PANTHER" id="PTHR42774:SF3">
    <property type="entry name" value="KETOHEXOKINASE"/>
    <property type="match status" value="1"/>
</dbReference>
<accession>A0ABP0D3B5</accession>
<protein>
    <recommendedName>
        <fullName evidence="3">Ketohexokinase</fullName>
    </recommendedName>
</protein>
<organism evidence="1 2">
    <name type="scientific">Sporothrix eucalyptigena</name>
    <dbReference type="NCBI Taxonomy" id="1812306"/>
    <lineage>
        <taxon>Eukaryota</taxon>
        <taxon>Fungi</taxon>
        <taxon>Dikarya</taxon>
        <taxon>Ascomycota</taxon>
        <taxon>Pezizomycotina</taxon>
        <taxon>Sordariomycetes</taxon>
        <taxon>Sordariomycetidae</taxon>
        <taxon>Ophiostomatales</taxon>
        <taxon>Ophiostomataceae</taxon>
        <taxon>Sporothrix</taxon>
    </lineage>
</organism>
<dbReference type="Proteomes" id="UP001642482">
    <property type="component" value="Unassembled WGS sequence"/>
</dbReference>
<keyword evidence="2" id="KW-1185">Reference proteome</keyword>
<comment type="caution">
    <text evidence="1">The sequence shown here is derived from an EMBL/GenBank/DDBJ whole genome shotgun (WGS) entry which is preliminary data.</text>
</comment>
<evidence type="ECO:0000313" key="2">
    <source>
        <dbReference type="Proteomes" id="UP001642482"/>
    </source>
</evidence>
<dbReference type="EMBL" id="CAWUHD010000275">
    <property type="protein sequence ID" value="CAK7238548.1"/>
    <property type="molecule type" value="Genomic_DNA"/>
</dbReference>
<reference evidence="1 2" key="1">
    <citation type="submission" date="2024-01" db="EMBL/GenBank/DDBJ databases">
        <authorList>
            <person name="Allen C."/>
            <person name="Tagirdzhanova G."/>
        </authorList>
    </citation>
    <scope>NUCLEOTIDE SEQUENCE [LARGE SCALE GENOMIC DNA]</scope>
</reference>
<name>A0ABP0D3B5_9PEZI</name>
<evidence type="ECO:0000313" key="1">
    <source>
        <dbReference type="EMBL" id="CAK7238548.1"/>
    </source>
</evidence>
<dbReference type="SUPFAM" id="SSF53613">
    <property type="entry name" value="Ribokinase-like"/>
    <property type="match status" value="1"/>
</dbReference>
<dbReference type="Gene3D" id="3.40.1190.20">
    <property type="match status" value="1"/>
</dbReference>
<dbReference type="PANTHER" id="PTHR42774">
    <property type="entry name" value="PHOSPHOTRANSFERASE SYSTEM TRANSPORT PROTEIN"/>
    <property type="match status" value="1"/>
</dbReference>
<evidence type="ECO:0008006" key="3">
    <source>
        <dbReference type="Google" id="ProtNLM"/>
    </source>
</evidence>
<proteinExistence type="predicted"/>
<dbReference type="InterPro" id="IPR029056">
    <property type="entry name" value="Ribokinase-like"/>
</dbReference>
<dbReference type="InterPro" id="IPR052562">
    <property type="entry name" value="Ketohexokinase-related"/>
</dbReference>
<gene>
    <name evidence="1" type="ORF">SEUCBS140593_010800</name>
</gene>